<dbReference type="Pfam" id="PF13911">
    <property type="entry name" value="AhpC-TSA_2"/>
    <property type="match status" value="1"/>
</dbReference>
<dbReference type="PANTHER" id="PTHR47842">
    <property type="entry name" value="EXPRESSED PROTEIN"/>
    <property type="match status" value="1"/>
</dbReference>
<evidence type="ECO:0000256" key="1">
    <source>
        <dbReference type="SAM" id="MobiDB-lite"/>
    </source>
</evidence>
<gene>
    <name evidence="2" type="ORF">Moror_10852</name>
</gene>
<feature type="region of interest" description="Disordered" evidence="1">
    <location>
        <begin position="322"/>
        <end position="384"/>
    </location>
</feature>
<feature type="compositionally biased region" description="Basic and acidic residues" evidence="1">
    <location>
        <begin position="354"/>
        <end position="384"/>
    </location>
</feature>
<dbReference type="InterPro" id="IPR036249">
    <property type="entry name" value="Thioredoxin-like_sf"/>
</dbReference>
<keyword evidence="3" id="KW-1185">Reference proteome</keyword>
<feature type="compositionally biased region" description="Low complexity" evidence="1">
    <location>
        <begin position="191"/>
        <end position="209"/>
    </location>
</feature>
<feature type="region of interest" description="Disordered" evidence="1">
    <location>
        <begin position="174"/>
        <end position="212"/>
    </location>
</feature>
<reference evidence="2 3" key="1">
    <citation type="journal article" date="2014" name="BMC Genomics">
        <title>Genome and secretome analysis of the hemibiotrophic fungal pathogen, Moniliophthora roreri, which causes frosty pod rot disease of cacao: mechanisms of the biotrophic and necrotrophic phases.</title>
        <authorList>
            <person name="Meinhardt L.W."/>
            <person name="Costa G.G.L."/>
            <person name="Thomazella D.P.T."/>
            <person name="Teixeira P.J.P.L."/>
            <person name="Carazzolle M.F."/>
            <person name="Schuster S.C."/>
            <person name="Carlson J.E."/>
            <person name="Guiltinan M.J."/>
            <person name="Mieczkowski P."/>
            <person name="Farmer A."/>
            <person name="Ramaraj T."/>
            <person name="Crozier J."/>
            <person name="Davis R.E."/>
            <person name="Shao J."/>
            <person name="Melnick R.L."/>
            <person name="Pereira G.A.G."/>
            <person name="Bailey B.A."/>
        </authorList>
    </citation>
    <scope>NUCLEOTIDE SEQUENCE [LARGE SCALE GENOMIC DNA]</scope>
    <source>
        <strain evidence="2 3">MCA 2997</strain>
    </source>
</reference>
<sequence>MTSERLLHIIYIHGFQGNDTTFQSFPTHLQKYLAEKVSSRLGLRIQSSLYPTYKSRKPISHATKNFLEWLATQPPGPVILIGHSMGGLLSAEATTDPSIVRLRPRRIVGMIAFDCPYLGMHPHVVITGIASLLPNKSEDGKTEKDMNVDPDVKIVDDKVTDDWERYKRSLDRNISRSSLHSPQASSGPDTLSPRSPSPLHSHSPSPNSLVDRTMNFLSSHSDDQFVKWVRKHSDDPFSAGKQWIVEYFQFGSCMFDPSGLKDRYTRLVEWNGPWVNYWTVTLPKHKGSEGSLSASSPELGEALVKENNLALMENGVADNISFDTSSTHSSQPSLSFSTSSKSSIPSMGEDQEGDEKATKAALKEQQKAEKERLKQQKRIEKERAKEVKAAARAAAREKGKEKVGRHFVVLPTGLGAILGGGDKWEKVLIAGVDDEVAAHCGMFIPGQNLDYEGLVERVGGKVLDCSNSIQIFPGMVTKVVDEGMVEKASEIEVLDSNGDKTKFGSIFATQRTIVVFIRHFFCGSCQSYVEQLAGVPKEALEQAGTDIVVVGCGEWKAISYYAGKTGFKGRIYTESTRELYHTLGMDIETTSPTPAGQEKRSYASGSYVGNVMRGMAEFMKNPSLIGKQGNVSQIGGDFVFGPGNTCSYVHFMQHTEDHVEVAELMQQAGVQYQ</sequence>
<dbReference type="InterPro" id="IPR029058">
    <property type="entry name" value="AB_hydrolase_fold"/>
</dbReference>
<feature type="compositionally biased region" description="Low complexity" evidence="1">
    <location>
        <begin position="322"/>
        <end position="346"/>
    </location>
</feature>
<dbReference type="KEGG" id="mrr:Moror_10852"/>
<dbReference type="OrthoDB" id="3248508at2759"/>
<name>V2X2C9_MONRO</name>
<evidence type="ECO:0000313" key="3">
    <source>
        <dbReference type="Proteomes" id="UP000017559"/>
    </source>
</evidence>
<dbReference type="SUPFAM" id="SSF52833">
    <property type="entry name" value="Thioredoxin-like"/>
    <property type="match status" value="1"/>
</dbReference>
<dbReference type="CDD" id="cd02970">
    <property type="entry name" value="PRX_like2"/>
    <property type="match status" value="1"/>
</dbReference>
<dbReference type="InterPro" id="IPR032801">
    <property type="entry name" value="PXL2A/B/C"/>
</dbReference>
<evidence type="ECO:0008006" key="4">
    <source>
        <dbReference type="Google" id="ProtNLM"/>
    </source>
</evidence>
<dbReference type="PANTHER" id="PTHR47842:SF3">
    <property type="entry name" value="DUF676 DOMAIN-CONTAINING PROTEIN"/>
    <property type="match status" value="1"/>
</dbReference>
<dbReference type="EMBL" id="AWSO01000717">
    <property type="protein sequence ID" value="ESK87977.1"/>
    <property type="molecule type" value="Genomic_DNA"/>
</dbReference>
<dbReference type="Gene3D" id="3.40.50.1820">
    <property type="entry name" value="alpha/beta hydrolase"/>
    <property type="match status" value="1"/>
</dbReference>
<dbReference type="AlphaFoldDB" id="V2X2C9"/>
<dbReference type="HOGENOM" id="CLU_026391_0_0_1"/>
<feature type="compositionally biased region" description="Polar residues" evidence="1">
    <location>
        <begin position="175"/>
        <end position="189"/>
    </location>
</feature>
<organism evidence="2 3">
    <name type="scientific">Moniliophthora roreri (strain MCA 2997)</name>
    <name type="common">Cocoa frosty pod rot fungus</name>
    <name type="synonym">Crinipellis roreri</name>
    <dbReference type="NCBI Taxonomy" id="1381753"/>
    <lineage>
        <taxon>Eukaryota</taxon>
        <taxon>Fungi</taxon>
        <taxon>Dikarya</taxon>
        <taxon>Basidiomycota</taxon>
        <taxon>Agaricomycotina</taxon>
        <taxon>Agaricomycetes</taxon>
        <taxon>Agaricomycetidae</taxon>
        <taxon>Agaricales</taxon>
        <taxon>Marasmiineae</taxon>
        <taxon>Marasmiaceae</taxon>
        <taxon>Moniliophthora</taxon>
    </lineage>
</organism>
<dbReference type="Gene3D" id="3.40.30.10">
    <property type="entry name" value="Glutaredoxin"/>
    <property type="match status" value="1"/>
</dbReference>
<dbReference type="SUPFAM" id="SSF53474">
    <property type="entry name" value="alpha/beta-Hydrolases"/>
    <property type="match status" value="1"/>
</dbReference>
<proteinExistence type="predicted"/>
<accession>V2X2C9</accession>
<protein>
    <recommendedName>
        <fullName evidence="4">AB hydrolase-1 domain-containing protein</fullName>
    </recommendedName>
</protein>
<comment type="caution">
    <text evidence="2">The sequence shown here is derived from an EMBL/GenBank/DDBJ whole genome shotgun (WGS) entry which is preliminary data.</text>
</comment>
<dbReference type="Proteomes" id="UP000017559">
    <property type="component" value="Unassembled WGS sequence"/>
</dbReference>
<evidence type="ECO:0000313" key="2">
    <source>
        <dbReference type="EMBL" id="ESK87977.1"/>
    </source>
</evidence>